<protein>
    <submittedName>
        <fullName evidence="9">Major facilitator superfamily domain-containing protein</fullName>
    </submittedName>
</protein>
<dbReference type="GO" id="GO:0016020">
    <property type="term" value="C:membrane"/>
    <property type="evidence" value="ECO:0007669"/>
    <property type="project" value="UniProtKB-SubCell"/>
</dbReference>
<feature type="transmembrane region" description="Helical" evidence="7">
    <location>
        <begin position="292"/>
        <end position="314"/>
    </location>
</feature>
<dbReference type="Proteomes" id="UP001287356">
    <property type="component" value="Unassembled WGS sequence"/>
</dbReference>
<evidence type="ECO:0000256" key="4">
    <source>
        <dbReference type="ARBA" id="ARBA00022989"/>
    </source>
</evidence>
<dbReference type="Gene3D" id="1.20.1250.20">
    <property type="entry name" value="MFS general substrate transporter like domains"/>
    <property type="match status" value="1"/>
</dbReference>
<feature type="transmembrane region" description="Helical" evidence="7">
    <location>
        <begin position="608"/>
        <end position="627"/>
    </location>
</feature>
<reference evidence="9" key="2">
    <citation type="submission" date="2023-06" db="EMBL/GenBank/DDBJ databases">
        <authorList>
            <consortium name="Lawrence Berkeley National Laboratory"/>
            <person name="Haridas S."/>
            <person name="Hensen N."/>
            <person name="Bonometti L."/>
            <person name="Westerberg I."/>
            <person name="Brannstrom I.O."/>
            <person name="Guillou S."/>
            <person name="Cros-Aarteil S."/>
            <person name="Calhoun S."/>
            <person name="Kuo A."/>
            <person name="Mondo S."/>
            <person name="Pangilinan J."/>
            <person name="Riley R."/>
            <person name="Labutti K."/>
            <person name="Andreopoulos B."/>
            <person name="Lipzen A."/>
            <person name="Chen C."/>
            <person name="Yanf M."/>
            <person name="Daum C."/>
            <person name="Ng V."/>
            <person name="Clum A."/>
            <person name="Steindorff A."/>
            <person name="Ohm R."/>
            <person name="Martin F."/>
            <person name="Silar P."/>
            <person name="Natvig D."/>
            <person name="Lalanne C."/>
            <person name="Gautier V."/>
            <person name="Ament-Velasquez S.L."/>
            <person name="Kruys A."/>
            <person name="Hutchinson M.I."/>
            <person name="Powell A.J."/>
            <person name="Barry K."/>
            <person name="Miller A.N."/>
            <person name="Grigoriev I.V."/>
            <person name="Debuchy R."/>
            <person name="Gladieux P."/>
            <person name="Thoren M.H."/>
            <person name="Johannesson H."/>
        </authorList>
    </citation>
    <scope>NUCLEOTIDE SEQUENCE</scope>
    <source>
        <strain evidence="9">CBS 958.72</strain>
    </source>
</reference>
<dbReference type="PANTHER" id="PTHR23504:SF6">
    <property type="entry name" value="MULTIDRUG TRANSPORTER, PUTATIVE (AFU_ORTHOLOGUE AFUA_4G08740)-RELATED"/>
    <property type="match status" value="1"/>
</dbReference>
<proteinExistence type="predicted"/>
<feature type="transmembrane region" description="Helical" evidence="7">
    <location>
        <begin position="503"/>
        <end position="523"/>
    </location>
</feature>
<evidence type="ECO:0000256" key="6">
    <source>
        <dbReference type="SAM" id="MobiDB-lite"/>
    </source>
</evidence>
<keyword evidence="3 7" id="KW-0812">Transmembrane</keyword>
<evidence type="ECO:0000259" key="8">
    <source>
        <dbReference type="PROSITE" id="PS50850"/>
    </source>
</evidence>
<dbReference type="InterPro" id="IPR020846">
    <property type="entry name" value="MFS_dom"/>
</dbReference>
<feature type="transmembrane region" description="Helical" evidence="7">
    <location>
        <begin position="535"/>
        <end position="561"/>
    </location>
</feature>
<accession>A0AAE0NA75</accession>
<evidence type="ECO:0000313" key="10">
    <source>
        <dbReference type="Proteomes" id="UP001287356"/>
    </source>
</evidence>
<keyword evidence="10" id="KW-1185">Reference proteome</keyword>
<keyword evidence="4 7" id="KW-1133">Transmembrane helix</keyword>
<feature type="transmembrane region" description="Helical" evidence="7">
    <location>
        <begin position="421"/>
        <end position="444"/>
    </location>
</feature>
<evidence type="ECO:0000256" key="3">
    <source>
        <dbReference type="ARBA" id="ARBA00022692"/>
    </source>
</evidence>
<feature type="transmembrane region" description="Helical" evidence="7">
    <location>
        <begin position="237"/>
        <end position="259"/>
    </location>
</feature>
<name>A0AAE0NA75_9PEZI</name>
<dbReference type="PANTHER" id="PTHR23504">
    <property type="entry name" value="MAJOR FACILITATOR SUPERFAMILY DOMAIN-CONTAINING PROTEIN 10"/>
    <property type="match status" value="1"/>
</dbReference>
<feature type="transmembrane region" description="Helical" evidence="7">
    <location>
        <begin position="144"/>
        <end position="165"/>
    </location>
</feature>
<dbReference type="Pfam" id="PF07690">
    <property type="entry name" value="MFS_1"/>
    <property type="match status" value="1"/>
</dbReference>
<feature type="transmembrane region" description="Helical" evidence="7">
    <location>
        <begin position="177"/>
        <end position="193"/>
    </location>
</feature>
<dbReference type="InterPro" id="IPR011701">
    <property type="entry name" value="MFS"/>
</dbReference>
<dbReference type="GO" id="GO:0022857">
    <property type="term" value="F:transmembrane transporter activity"/>
    <property type="evidence" value="ECO:0007669"/>
    <property type="project" value="InterPro"/>
</dbReference>
<feature type="transmembrane region" description="Helical" evidence="7">
    <location>
        <begin position="472"/>
        <end position="491"/>
    </location>
</feature>
<keyword evidence="5 7" id="KW-0472">Membrane</keyword>
<dbReference type="SUPFAM" id="SSF103473">
    <property type="entry name" value="MFS general substrate transporter"/>
    <property type="match status" value="1"/>
</dbReference>
<evidence type="ECO:0000256" key="7">
    <source>
        <dbReference type="SAM" id="Phobius"/>
    </source>
</evidence>
<dbReference type="AlphaFoldDB" id="A0AAE0NA75"/>
<sequence length="637" mass="69121">MALTQVEMMLAARSSQVQNGIRFPHMMFDQQDDELQVLDANEASSRNSNMQHRQSRERSQQRVAGDNGPPRRRQPDVGWLDLPNKDQLFILAMCRLSEPLSSVCLLPYIFYLVRSALAREPPSPGTDNGTGSSTDSSGDHAAKISAYSGLLVASFPLAQFAVSLPWGRLSDAHGRKLSIVTGLLISGVANAAFGFSRSFGALIFWRTLSGLANGNVGIMRTMTAEIVKEPRFLTRAFLLLPLVFNSGMVASLVLGGMLADPVVNLAWLFGPDGLLNLSHDSRGVQWLAEQPYALPALMNASLLAFALILAILWLRETLPGKEDARDVGLLTGLAISRCIRRNILRRQDQPYMSLNMDEDGLLDSRQGRHQTQSLVELEEMKEARDTVAVLEIPSPTRSAAVAVAEAEKQPLRSVFNWRTMAALVSFGLLPLHNSAFMHILPVYLSTPHNDARNDHVNLISFTGGLGLQSSTIGIWLSLFGICGILAQLWIYPIMQARLGTLGVFKVSLFIFPLVYLLAPYLSLLPETGHLSAVRWIGLGFVIGGQILARTMAIPSTVILLTESAPSRAVLGTVHGAGNMLASLARAVGPAAGGTIYAAGITEGVVGTVWWFYLVVVCIAAGAWCFGVQGPKEKELNE</sequence>
<feature type="region of interest" description="Disordered" evidence="6">
    <location>
        <begin position="43"/>
        <end position="79"/>
    </location>
</feature>
<dbReference type="PROSITE" id="PS50850">
    <property type="entry name" value="MFS"/>
    <property type="match status" value="1"/>
</dbReference>
<feature type="domain" description="Major facilitator superfamily (MFS) profile" evidence="8">
    <location>
        <begin position="99"/>
        <end position="633"/>
    </location>
</feature>
<organism evidence="9 10">
    <name type="scientific">Lasiosphaeria ovina</name>
    <dbReference type="NCBI Taxonomy" id="92902"/>
    <lineage>
        <taxon>Eukaryota</taxon>
        <taxon>Fungi</taxon>
        <taxon>Dikarya</taxon>
        <taxon>Ascomycota</taxon>
        <taxon>Pezizomycotina</taxon>
        <taxon>Sordariomycetes</taxon>
        <taxon>Sordariomycetidae</taxon>
        <taxon>Sordariales</taxon>
        <taxon>Lasiosphaeriaceae</taxon>
        <taxon>Lasiosphaeria</taxon>
    </lineage>
</organism>
<evidence type="ECO:0000256" key="5">
    <source>
        <dbReference type="ARBA" id="ARBA00023136"/>
    </source>
</evidence>
<evidence type="ECO:0000256" key="2">
    <source>
        <dbReference type="ARBA" id="ARBA00022448"/>
    </source>
</evidence>
<evidence type="ECO:0000256" key="1">
    <source>
        <dbReference type="ARBA" id="ARBA00004141"/>
    </source>
</evidence>
<comment type="subcellular location">
    <subcellularLocation>
        <location evidence="1">Membrane</location>
        <topology evidence="1">Multi-pass membrane protein</topology>
    </subcellularLocation>
</comment>
<comment type="caution">
    <text evidence="9">The sequence shown here is derived from an EMBL/GenBank/DDBJ whole genome shotgun (WGS) entry which is preliminary data.</text>
</comment>
<evidence type="ECO:0000313" key="9">
    <source>
        <dbReference type="EMBL" id="KAK3375930.1"/>
    </source>
</evidence>
<dbReference type="EMBL" id="JAULSN010000003">
    <property type="protein sequence ID" value="KAK3375930.1"/>
    <property type="molecule type" value="Genomic_DNA"/>
</dbReference>
<reference evidence="9" key="1">
    <citation type="journal article" date="2023" name="Mol. Phylogenet. Evol.">
        <title>Genome-scale phylogeny and comparative genomics of the fungal order Sordariales.</title>
        <authorList>
            <person name="Hensen N."/>
            <person name="Bonometti L."/>
            <person name="Westerberg I."/>
            <person name="Brannstrom I.O."/>
            <person name="Guillou S."/>
            <person name="Cros-Aarteil S."/>
            <person name="Calhoun S."/>
            <person name="Haridas S."/>
            <person name="Kuo A."/>
            <person name="Mondo S."/>
            <person name="Pangilinan J."/>
            <person name="Riley R."/>
            <person name="LaButti K."/>
            <person name="Andreopoulos B."/>
            <person name="Lipzen A."/>
            <person name="Chen C."/>
            <person name="Yan M."/>
            <person name="Daum C."/>
            <person name="Ng V."/>
            <person name="Clum A."/>
            <person name="Steindorff A."/>
            <person name="Ohm R.A."/>
            <person name="Martin F."/>
            <person name="Silar P."/>
            <person name="Natvig D.O."/>
            <person name="Lalanne C."/>
            <person name="Gautier V."/>
            <person name="Ament-Velasquez S.L."/>
            <person name="Kruys A."/>
            <person name="Hutchinson M.I."/>
            <person name="Powell A.J."/>
            <person name="Barry K."/>
            <person name="Miller A.N."/>
            <person name="Grigoriev I.V."/>
            <person name="Debuchy R."/>
            <person name="Gladieux P."/>
            <person name="Hiltunen Thoren M."/>
            <person name="Johannesson H."/>
        </authorList>
    </citation>
    <scope>NUCLEOTIDE SEQUENCE</scope>
    <source>
        <strain evidence="9">CBS 958.72</strain>
    </source>
</reference>
<keyword evidence="2" id="KW-0813">Transport</keyword>
<dbReference type="InterPro" id="IPR036259">
    <property type="entry name" value="MFS_trans_sf"/>
</dbReference>
<gene>
    <name evidence="9" type="ORF">B0T24DRAFT_718412</name>
</gene>